<keyword evidence="2 10" id="KW-0813">Transport</keyword>
<dbReference type="Gene3D" id="3.55.50.30">
    <property type="match status" value="1"/>
</dbReference>
<evidence type="ECO:0000313" key="14">
    <source>
        <dbReference type="Proteomes" id="UP001319200"/>
    </source>
</evidence>
<keyword evidence="3 10" id="KW-1134">Transmembrane beta strand</keyword>
<dbReference type="RefSeq" id="WP_254165378.1">
    <property type="nucleotide sequence ID" value="NZ_JAHESF010000017.1"/>
</dbReference>
<dbReference type="SMART" id="SM00965">
    <property type="entry name" value="STN"/>
    <property type="match status" value="1"/>
</dbReference>
<evidence type="ECO:0000256" key="4">
    <source>
        <dbReference type="ARBA" id="ARBA00022496"/>
    </source>
</evidence>
<dbReference type="InterPro" id="IPR011662">
    <property type="entry name" value="Secretin/TonB_short_N"/>
</dbReference>
<gene>
    <name evidence="13" type="ORF">KK083_17580</name>
</gene>
<keyword evidence="14" id="KW-1185">Reference proteome</keyword>
<dbReference type="Pfam" id="PF07660">
    <property type="entry name" value="STN"/>
    <property type="match status" value="1"/>
</dbReference>
<keyword evidence="4" id="KW-0410">Iron transport</keyword>
<dbReference type="InterPro" id="IPR023997">
    <property type="entry name" value="TonB-dep_OMP_SusC/RagA_CS"/>
</dbReference>
<keyword evidence="8 10" id="KW-0472">Membrane</keyword>
<dbReference type="Gene3D" id="2.40.170.20">
    <property type="entry name" value="TonB-dependent receptor, beta-barrel domain"/>
    <property type="match status" value="1"/>
</dbReference>
<comment type="subcellular location">
    <subcellularLocation>
        <location evidence="1 10">Cell outer membrane</location>
        <topology evidence="1 10">Multi-pass membrane protein</topology>
    </subcellularLocation>
</comment>
<evidence type="ECO:0000256" key="10">
    <source>
        <dbReference type="PROSITE-ProRule" id="PRU01360"/>
    </source>
</evidence>
<keyword evidence="9 10" id="KW-0998">Cell outer membrane</keyword>
<evidence type="ECO:0000313" key="13">
    <source>
        <dbReference type="EMBL" id="MBT1698708.1"/>
    </source>
</evidence>
<evidence type="ECO:0000256" key="7">
    <source>
        <dbReference type="ARBA" id="ARBA00023077"/>
    </source>
</evidence>
<dbReference type="InterPro" id="IPR008969">
    <property type="entry name" value="CarboxyPept-like_regulatory"/>
</dbReference>
<evidence type="ECO:0000256" key="6">
    <source>
        <dbReference type="ARBA" id="ARBA00023004"/>
    </source>
</evidence>
<proteinExistence type="inferred from homology"/>
<dbReference type="InterPro" id="IPR000531">
    <property type="entry name" value="Beta-barrel_TonB"/>
</dbReference>
<dbReference type="InterPro" id="IPR037066">
    <property type="entry name" value="Plug_dom_sf"/>
</dbReference>
<organism evidence="13 14">
    <name type="scientific">Chryseosolibacter histidini</name>
    <dbReference type="NCBI Taxonomy" id="2782349"/>
    <lineage>
        <taxon>Bacteria</taxon>
        <taxon>Pseudomonadati</taxon>
        <taxon>Bacteroidota</taxon>
        <taxon>Cytophagia</taxon>
        <taxon>Cytophagales</taxon>
        <taxon>Chryseotaleaceae</taxon>
        <taxon>Chryseosolibacter</taxon>
    </lineage>
</organism>
<dbReference type="Gene3D" id="2.170.130.10">
    <property type="entry name" value="TonB-dependent receptor, plug domain"/>
    <property type="match status" value="1"/>
</dbReference>
<dbReference type="InterPro" id="IPR012910">
    <property type="entry name" value="Plug_dom"/>
</dbReference>
<accession>A0AAP2GP43</accession>
<name>A0AAP2GP43_9BACT</name>
<evidence type="ECO:0000256" key="11">
    <source>
        <dbReference type="RuleBase" id="RU003357"/>
    </source>
</evidence>
<sequence length="1165" mass="127345">MINTYKHGLARSLGNRRDLVTAFVLHACLLMLFLPAKASVHQAPSVIELSLRDVPLRTALKEIERQTDYRFVVNESQIDKVKKPVVLDIRSGNIEDVLSQLLRGTGILYKIRKKQITLIPPADSTTEVSPLSTGGGTSSLVAQYDVRTLIPPVFIPEILVKGNVKDENGEPIAGVNVLVKGSTIGTATDANGDFSINVPGTESVLVFSFIGYVSQEVLVGNQTSISVQLVQDAKTLSEVVVVGYGTQEKKDVTGAVSAVSGADIENLPSGGAQQALQGRAAGVNVVRNGGAPGNAGSIRIRGLGTVNNADPLIVIDGVPAGTMNDVNPNDIQSIDVLKDASASAIYGTRAANGVVLITTKRGKFDDKLKFTVNAYTGISNRIKTLGMLDAPTLTTLKKESFTNDVPDGSTIPPIWQDPQYSTQKTNWQDEVLEQGTTDNIDVSVRGGGQYSSFAISGGRYSERGIIGKSYYKRYTFRLNSDHRIGNKLKIGQNLQFTNTNDNAPNTLSAQDGLLWSAIRFHPGLPIRNQYGSFSSSLPGFGDINNPLYSIDTQDQNTSRNRLLGSVTGEYEIIKGLKAKANLALDGTLKSERYFYVKVDSQYRQTNYNQLTLKDDKYWAFLQEYFLSYNKEFTNHSIGIVAGYTSQTFNDIFSQQVGRDFPSEDPSLRYMSQAGTIVNLGADNGGRSYDALQSVFGRVNYAFKDRYLVTGTYRADGSSRFSPGKQWGYFPAFSLGWRVSEESFFKDNITFISSLKLTGGWGQLGNQNVNSLQYLALIRNGGTYNNYAFGSSQPQNQVKGSAQGRIPNVNIGWETAEMTNVGLDAGLLENRILLTAAYFIKDTKKMLLSPPSLGTLGKASIPDQNVGELRNKGLELEVAYRKMTGDFTYSLSGNATFIRNTVTRLLTPGSFLASQTYGRTDQEITRSYEGHPYGTFYGWVADGLYQNQAQIDSDPGIANDPRKADQIHPGDVRFRDLTGDGIIDDKDRTILGSPQPNITYGLNASVAYKGFDVNLFFLGVGGVDIYNADRMQGMNAAYPFNLYNEVNGRWHGDGTSNNIPRLSATDPNLNFRTSNLFVESGAFFRLKNITIGYTLPASLLNGLRLTQARLYVTGQNVFTITNYSGMNPELGYADGNRSSGQYTQVNVDYAQYPLARTFTVGATLSF</sequence>
<evidence type="ECO:0000256" key="2">
    <source>
        <dbReference type="ARBA" id="ARBA00022448"/>
    </source>
</evidence>
<dbReference type="NCBIfam" id="TIGR04057">
    <property type="entry name" value="SusC_RagA_signa"/>
    <property type="match status" value="1"/>
</dbReference>
<dbReference type="SUPFAM" id="SSF49464">
    <property type="entry name" value="Carboxypeptidase regulatory domain-like"/>
    <property type="match status" value="1"/>
</dbReference>
<dbReference type="FunFam" id="2.60.40.1120:FF:000003">
    <property type="entry name" value="Outer membrane protein Omp121"/>
    <property type="match status" value="1"/>
</dbReference>
<keyword evidence="4" id="KW-0406">Ion transport</keyword>
<dbReference type="NCBIfam" id="TIGR04056">
    <property type="entry name" value="OMP_RagA_SusC"/>
    <property type="match status" value="1"/>
</dbReference>
<dbReference type="InterPro" id="IPR036942">
    <property type="entry name" value="Beta-barrel_TonB_sf"/>
</dbReference>
<dbReference type="FunFam" id="2.170.130.10:FF:000008">
    <property type="entry name" value="SusC/RagA family TonB-linked outer membrane protein"/>
    <property type="match status" value="1"/>
</dbReference>
<evidence type="ECO:0000256" key="3">
    <source>
        <dbReference type="ARBA" id="ARBA00022452"/>
    </source>
</evidence>
<dbReference type="SUPFAM" id="SSF56935">
    <property type="entry name" value="Porins"/>
    <property type="match status" value="1"/>
</dbReference>
<keyword evidence="5 10" id="KW-0812">Transmembrane</keyword>
<dbReference type="Pfam" id="PF00593">
    <property type="entry name" value="TonB_dep_Rec_b-barrel"/>
    <property type="match status" value="1"/>
</dbReference>
<dbReference type="Pfam" id="PF13715">
    <property type="entry name" value="CarbopepD_reg_2"/>
    <property type="match status" value="1"/>
</dbReference>
<comment type="caution">
    <text evidence="13">The sequence shown here is derived from an EMBL/GenBank/DDBJ whole genome shotgun (WGS) entry which is preliminary data.</text>
</comment>
<dbReference type="GO" id="GO:0009279">
    <property type="term" value="C:cell outer membrane"/>
    <property type="evidence" value="ECO:0007669"/>
    <property type="project" value="UniProtKB-SubCell"/>
</dbReference>
<keyword evidence="7 11" id="KW-0798">TonB box</keyword>
<evidence type="ECO:0000256" key="1">
    <source>
        <dbReference type="ARBA" id="ARBA00004571"/>
    </source>
</evidence>
<dbReference type="Pfam" id="PF07715">
    <property type="entry name" value="Plug"/>
    <property type="match status" value="1"/>
</dbReference>
<keyword evidence="13" id="KW-0675">Receptor</keyword>
<dbReference type="EMBL" id="JAHESF010000017">
    <property type="protein sequence ID" value="MBT1698708.1"/>
    <property type="molecule type" value="Genomic_DNA"/>
</dbReference>
<evidence type="ECO:0000256" key="8">
    <source>
        <dbReference type="ARBA" id="ARBA00023136"/>
    </source>
</evidence>
<evidence type="ECO:0000256" key="9">
    <source>
        <dbReference type="ARBA" id="ARBA00023237"/>
    </source>
</evidence>
<dbReference type="Gene3D" id="2.60.40.1120">
    <property type="entry name" value="Carboxypeptidase-like, regulatory domain"/>
    <property type="match status" value="1"/>
</dbReference>
<dbReference type="GO" id="GO:0006826">
    <property type="term" value="P:iron ion transport"/>
    <property type="evidence" value="ECO:0007669"/>
    <property type="project" value="UniProtKB-KW"/>
</dbReference>
<dbReference type="InterPro" id="IPR039426">
    <property type="entry name" value="TonB-dep_rcpt-like"/>
</dbReference>
<feature type="domain" description="Secretin/TonB short N-terminal" evidence="12">
    <location>
        <begin position="69"/>
        <end position="121"/>
    </location>
</feature>
<reference evidence="13 14" key="1">
    <citation type="submission" date="2021-05" db="EMBL/GenBank/DDBJ databases">
        <title>A Polyphasic approach of four new species of the genus Ohtaekwangia: Ohtaekwangia histidinii sp. nov., Ohtaekwangia cretensis sp. nov., Ohtaekwangia indiensis sp. nov., Ohtaekwangia reichenbachii sp. nov. from diverse environment.</title>
        <authorList>
            <person name="Octaviana S."/>
        </authorList>
    </citation>
    <scope>NUCLEOTIDE SEQUENCE [LARGE SCALE GENOMIC DNA]</scope>
    <source>
        <strain evidence="13 14">PWU4</strain>
    </source>
</reference>
<dbReference type="Proteomes" id="UP001319200">
    <property type="component" value="Unassembled WGS sequence"/>
</dbReference>
<protein>
    <submittedName>
        <fullName evidence="13">TonB-dependent receptor</fullName>
    </submittedName>
</protein>
<evidence type="ECO:0000256" key="5">
    <source>
        <dbReference type="ARBA" id="ARBA00022692"/>
    </source>
</evidence>
<dbReference type="PROSITE" id="PS52016">
    <property type="entry name" value="TONB_DEPENDENT_REC_3"/>
    <property type="match status" value="1"/>
</dbReference>
<dbReference type="InterPro" id="IPR023996">
    <property type="entry name" value="TonB-dep_OMP_SusC/RagA"/>
</dbReference>
<keyword evidence="6" id="KW-0408">Iron</keyword>
<comment type="similarity">
    <text evidence="10 11">Belongs to the TonB-dependent receptor family.</text>
</comment>
<evidence type="ECO:0000259" key="12">
    <source>
        <dbReference type="SMART" id="SM00965"/>
    </source>
</evidence>
<dbReference type="AlphaFoldDB" id="A0AAP2GP43"/>